<organism evidence="1 2">
    <name type="scientific">Flectobacillus roseus</name>
    <dbReference type="NCBI Taxonomy" id="502259"/>
    <lineage>
        <taxon>Bacteria</taxon>
        <taxon>Pseudomonadati</taxon>
        <taxon>Bacteroidota</taxon>
        <taxon>Cytophagia</taxon>
        <taxon>Cytophagales</taxon>
        <taxon>Flectobacillaceae</taxon>
        <taxon>Flectobacillus</taxon>
    </lineage>
</organism>
<dbReference type="Pfam" id="PF07377">
    <property type="entry name" value="DUF1493"/>
    <property type="match status" value="1"/>
</dbReference>
<proteinExistence type="predicted"/>
<accession>A0ABT6Y2E7</accession>
<evidence type="ECO:0000313" key="1">
    <source>
        <dbReference type="EMBL" id="MDI9857721.1"/>
    </source>
</evidence>
<dbReference type="Proteomes" id="UP001236507">
    <property type="component" value="Unassembled WGS sequence"/>
</dbReference>
<comment type="caution">
    <text evidence="1">The sequence shown here is derived from an EMBL/GenBank/DDBJ whole genome shotgun (WGS) entry which is preliminary data.</text>
</comment>
<dbReference type="RefSeq" id="WP_283343039.1">
    <property type="nucleotide sequence ID" value="NZ_JASHIF010000002.1"/>
</dbReference>
<evidence type="ECO:0000313" key="2">
    <source>
        <dbReference type="Proteomes" id="UP001236507"/>
    </source>
</evidence>
<dbReference type="EMBL" id="JASHIF010000002">
    <property type="protein sequence ID" value="MDI9857721.1"/>
    <property type="molecule type" value="Genomic_DNA"/>
</dbReference>
<reference evidence="1 2" key="1">
    <citation type="submission" date="2023-05" db="EMBL/GenBank/DDBJ databases">
        <title>Novel species of genus Flectobacillus isolated from stream in China.</title>
        <authorList>
            <person name="Lu H."/>
        </authorList>
    </citation>
    <scope>NUCLEOTIDE SEQUENCE [LARGE SCALE GENOMIC DNA]</scope>
    <source>
        <strain evidence="1 2">KCTC 42575</strain>
    </source>
</reference>
<protein>
    <submittedName>
        <fullName evidence="1">DUF1493 family protein</fullName>
    </submittedName>
</protein>
<gene>
    <name evidence="1" type="ORF">QM524_00745</name>
</gene>
<name>A0ABT6Y2E7_9BACT</name>
<dbReference type="InterPro" id="IPR010862">
    <property type="entry name" value="DUF1493"/>
</dbReference>
<keyword evidence="2" id="KW-1185">Reference proteome</keyword>
<sequence>MDNELKYQLIQFIREEIGEFNIEITDTTELENDLGVTGDDGRDLIVKYANVFNVEISGFVFSKYFYPEPSVFSNYKPISSLNIDKLFEGVLEGKLT</sequence>